<accession>J9GAW5</accession>
<dbReference type="EMBL" id="AMCI01005239">
    <property type="protein sequence ID" value="EJW96529.1"/>
    <property type="molecule type" value="Genomic_DNA"/>
</dbReference>
<proteinExistence type="predicted"/>
<dbReference type="AlphaFoldDB" id="J9GAW5"/>
<reference evidence="1" key="1">
    <citation type="journal article" date="2012" name="PLoS ONE">
        <title>Gene sets for utilization of primary and secondary nutrition supplies in the distal gut of endangered iberian lynx.</title>
        <authorList>
            <person name="Alcaide M."/>
            <person name="Messina E."/>
            <person name="Richter M."/>
            <person name="Bargiela R."/>
            <person name="Peplies J."/>
            <person name="Huws S.A."/>
            <person name="Newbold C.J."/>
            <person name="Golyshin P.N."/>
            <person name="Simon M.A."/>
            <person name="Lopez G."/>
            <person name="Yakimov M.M."/>
            <person name="Ferrer M."/>
        </authorList>
    </citation>
    <scope>NUCLEOTIDE SEQUENCE</scope>
</reference>
<name>J9GAW5_9ZZZZ</name>
<organism evidence="1">
    <name type="scientific">gut metagenome</name>
    <dbReference type="NCBI Taxonomy" id="749906"/>
    <lineage>
        <taxon>unclassified sequences</taxon>
        <taxon>metagenomes</taxon>
        <taxon>organismal metagenomes</taxon>
    </lineage>
</organism>
<comment type="caution">
    <text evidence="1">The sequence shown here is derived from an EMBL/GenBank/DDBJ whole genome shotgun (WGS) entry which is preliminary data.</text>
</comment>
<protein>
    <submittedName>
        <fullName evidence="1">Uncharacterized protein</fullName>
    </submittedName>
</protein>
<evidence type="ECO:0000313" key="1">
    <source>
        <dbReference type="EMBL" id="EJW96529.1"/>
    </source>
</evidence>
<sequence>MRVSFFTPNFGKLGRSPKCRPPRTIARLTQANAPSSATAITSASVSPPVVSTAC</sequence>
<gene>
    <name evidence="1" type="ORF">EVA_15364</name>
</gene>